<dbReference type="EMBL" id="UYRV01129573">
    <property type="protein sequence ID" value="VDN36587.1"/>
    <property type="molecule type" value="Genomic_DNA"/>
</dbReference>
<evidence type="ECO:0000313" key="2">
    <source>
        <dbReference type="Proteomes" id="UP000271889"/>
    </source>
</evidence>
<dbReference type="AlphaFoldDB" id="A0A3P7NRK9"/>
<keyword evidence="2" id="KW-1185">Reference proteome</keyword>
<sequence length="204" mass="23530">MLRTSKINFFRNYTRFGGLQPVNYDQDATYIQNTKIDADIVIIEAVEILTFRSPFDAKWGFSVESRTHVEIRNRTMHYVKKYCNADNQTVSQCAAQTFGAVSVGKKRYNKVVLGRSNKENKCAAQTFGAVSVGKKRYNKVVLGRPNKENKFAKLVEEYRNHLYDMGETHTCEKHSSMFAHIVQEARHASEQDWKTVIMHPENEP</sequence>
<proteinExistence type="predicted"/>
<dbReference type="GO" id="GO:0016323">
    <property type="term" value="C:basolateral plasma membrane"/>
    <property type="evidence" value="ECO:0007669"/>
    <property type="project" value="TreeGrafter"/>
</dbReference>
<protein>
    <submittedName>
        <fullName evidence="1">Uncharacterized protein</fullName>
    </submittedName>
</protein>
<dbReference type="InterPro" id="IPR039988">
    <property type="entry name" value="MTTP"/>
</dbReference>
<accession>A0A3P7NRK9</accession>
<reference evidence="1 2" key="1">
    <citation type="submission" date="2018-11" db="EMBL/GenBank/DDBJ databases">
        <authorList>
            <consortium name="Pathogen Informatics"/>
        </authorList>
    </citation>
    <scope>NUCLEOTIDE SEQUENCE [LARGE SCALE GENOMIC DNA]</scope>
</reference>
<evidence type="ECO:0000313" key="1">
    <source>
        <dbReference type="EMBL" id="VDN36587.1"/>
    </source>
</evidence>
<dbReference type="GO" id="GO:0005794">
    <property type="term" value="C:Golgi apparatus"/>
    <property type="evidence" value="ECO:0007669"/>
    <property type="project" value="TreeGrafter"/>
</dbReference>
<organism evidence="1 2">
    <name type="scientific">Cylicostephanus goldi</name>
    <name type="common">Nematode worm</name>
    <dbReference type="NCBI Taxonomy" id="71465"/>
    <lineage>
        <taxon>Eukaryota</taxon>
        <taxon>Metazoa</taxon>
        <taxon>Ecdysozoa</taxon>
        <taxon>Nematoda</taxon>
        <taxon>Chromadorea</taxon>
        <taxon>Rhabditida</taxon>
        <taxon>Rhabditina</taxon>
        <taxon>Rhabditomorpha</taxon>
        <taxon>Strongyloidea</taxon>
        <taxon>Strongylidae</taxon>
        <taxon>Cylicostephanus</taxon>
    </lineage>
</organism>
<dbReference type="GO" id="GO:0005548">
    <property type="term" value="F:phospholipid transporter activity"/>
    <property type="evidence" value="ECO:0007669"/>
    <property type="project" value="InterPro"/>
</dbReference>
<gene>
    <name evidence="1" type="ORF">CGOC_LOCUS13247</name>
</gene>
<dbReference type="GO" id="GO:0005783">
    <property type="term" value="C:endoplasmic reticulum"/>
    <property type="evidence" value="ECO:0007669"/>
    <property type="project" value="TreeGrafter"/>
</dbReference>
<dbReference type="GO" id="GO:0042157">
    <property type="term" value="P:lipoprotein metabolic process"/>
    <property type="evidence" value="ECO:0007669"/>
    <property type="project" value="TreeGrafter"/>
</dbReference>
<feature type="non-terminal residue" evidence="1">
    <location>
        <position position="204"/>
    </location>
</feature>
<dbReference type="PANTHER" id="PTHR13024:SF0">
    <property type="entry name" value="MICROSOMAL TRIACYLGLYCEROL TRANSFER PROTEIN"/>
    <property type="match status" value="1"/>
</dbReference>
<dbReference type="Proteomes" id="UP000271889">
    <property type="component" value="Unassembled WGS sequence"/>
</dbReference>
<dbReference type="OrthoDB" id="5865932at2759"/>
<dbReference type="PANTHER" id="PTHR13024">
    <property type="entry name" value="MICROSOMAL TRIGLYCERIDE TRANSFER PROTEIN, LARGE SUBUNIT"/>
    <property type="match status" value="1"/>
</dbReference>
<name>A0A3P7NRK9_CYLGO</name>